<dbReference type="Pfam" id="PF13469">
    <property type="entry name" value="Sulfotransfer_3"/>
    <property type="match status" value="1"/>
</dbReference>
<dbReference type="GO" id="GO:0008476">
    <property type="term" value="F:protein-tyrosine sulfotransferase activity"/>
    <property type="evidence" value="ECO:0007669"/>
    <property type="project" value="InterPro"/>
</dbReference>
<gene>
    <name evidence="2" type="ORF">LCGC14_0209280</name>
</gene>
<name>A0A0F9UY52_9ZZZZ</name>
<dbReference type="InterPro" id="IPR027417">
    <property type="entry name" value="P-loop_NTPase"/>
</dbReference>
<dbReference type="PANTHER" id="PTHR12788:SF8">
    <property type="entry name" value="PROTEIN-TYROSINE SULFOTRANSFERASE"/>
    <property type="match status" value="1"/>
</dbReference>
<proteinExistence type="predicted"/>
<dbReference type="SUPFAM" id="SSF52540">
    <property type="entry name" value="P-loop containing nucleoside triphosphate hydrolases"/>
    <property type="match status" value="1"/>
</dbReference>
<dbReference type="EMBL" id="LAZR01000095">
    <property type="protein sequence ID" value="KKN92437.1"/>
    <property type="molecule type" value="Genomic_DNA"/>
</dbReference>
<dbReference type="InterPro" id="IPR026634">
    <property type="entry name" value="TPST-like"/>
</dbReference>
<evidence type="ECO:0008006" key="3">
    <source>
        <dbReference type="Google" id="ProtNLM"/>
    </source>
</evidence>
<dbReference type="AlphaFoldDB" id="A0A0F9UY52"/>
<organism evidence="2">
    <name type="scientific">marine sediment metagenome</name>
    <dbReference type="NCBI Taxonomy" id="412755"/>
    <lineage>
        <taxon>unclassified sequences</taxon>
        <taxon>metagenomes</taxon>
        <taxon>ecological metagenomes</taxon>
    </lineage>
</organism>
<dbReference type="Gene3D" id="3.40.50.300">
    <property type="entry name" value="P-loop containing nucleotide triphosphate hydrolases"/>
    <property type="match status" value="1"/>
</dbReference>
<dbReference type="PANTHER" id="PTHR12788">
    <property type="entry name" value="PROTEIN-TYROSINE SULFOTRANSFERASE 2"/>
    <property type="match status" value="1"/>
</dbReference>
<dbReference type="GO" id="GO:0005794">
    <property type="term" value="C:Golgi apparatus"/>
    <property type="evidence" value="ECO:0007669"/>
    <property type="project" value="UniProtKB-ARBA"/>
</dbReference>
<reference evidence="2" key="1">
    <citation type="journal article" date="2015" name="Nature">
        <title>Complex archaea that bridge the gap between prokaryotes and eukaryotes.</title>
        <authorList>
            <person name="Spang A."/>
            <person name="Saw J.H."/>
            <person name="Jorgensen S.L."/>
            <person name="Zaremba-Niedzwiedzka K."/>
            <person name="Martijn J."/>
            <person name="Lind A.E."/>
            <person name="van Eijk R."/>
            <person name="Schleper C."/>
            <person name="Guy L."/>
            <person name="Ettema T.J."/>
        </authorList>
    </citation>
    <scope>NUCLEOTIDE SEQUENCE</scope>
</reference>
<sequence>MNNWITFIGEGRSGHTIVSAILDSHPNVRLAEEQKLITKWTRDGWSREKIIDAVKNCGHGKERKPKALPGSLTWEEPLLAIGDKCGWDAVNLTRKHGESIDVLDRFSEHMLMPVKLIHTIRNPYDNITAYLDSPKSNRIWRDEDTLHRMCIRRYARFYSTAIKLLEIYPRFDLYNEELIKNPERTLTKLCAFLDLPVVEPWLTNAANAVYKKPNERSKRRVWPAAWEEQMPWRIIGKYAFFERYTK</sequence>
<comment type="caution">
    <text evidence="2">The sequence shown here is derived from an EMBL/GenBank/DDBJ whole genome shotgun (WGS) entry which is preliminary data.</text>
</comment>
<keyword evidence="1" id="KW-0808">Transferase</keyword>
<evidence type="ECO:0000313" key="2">
    <source>
        <dbReference type="EMBL" id="KKN92437.1"/>
    </source>
</evidence>
<protein>
    <recommendedName>
        <fullName evidence="3">Sulfotransferase domain-containing protein</fullName>
    </recommendedName>
</protein>
<evidence type="ECO:0000256" key="1">
    <source>
        <dbReference type="ARBA" id="ARBA00022679"/>
    </source>
</evidence>
<accession>A0A0F9UY52</accession>